<feature type="region of interest" description="Disordered" evidence="1">
    <location>
        <begin position="1"/>
        <end position="83"/>
    </location>
</feature>
<reference evidence="3" key="2">
    <citation type="submission" date="2015-01" db="EMBL/GenBank/DDBJ databases">
        <title>Evolutionary Origins and Diversification of the Mycorrhizal Mutualists.</title>
        <authorList>
            <consortium name="DOE Joint Genome Institute"/>
            <consortium name="Mycorrhizal Genomics Consortium"/>
            <person name="Kohler A."/>
            <person name="Kuo A."/>
            <person name="Nagy L.G."/>
            <person name="Floudas D."/>
            <person name="Copeland A."/>
            <person name="Barry K.W."/>
            <person name="Cichocki N."/>
            <person name="Veneault-Fourrey C."/>
            <person name="LaButti K."/>
            <person name="Lindquist E.A."/>
            <person name="Lipzen A."/>
            <person name="Lundell T."/>
            <person name="Morin E."/>
            <person name="Murat C."/>
            <person name="Riley R."/>
            <person name="Ohm R."/>
            <person name="Sun H."/>
            <person name="Tunlid A."/>
            <person name="Henrissat B."/>
            <person name="Grigoriev I.V."/>
            <person name="Hibbett D.S."/>
            <person name="Martin F."/>
        </authorList>
    </citation>
    <scope>NUCLEOTIDE SEQUENCE [LARGE SCALE GENOMIC DNA]</scope>
    <source>
        <strain evidence="3">h7</strain>
    </source>
</reference>
<evidence type="ECO:0000313" key="2">
    <source>
        <dbReference type="EMBL" id="KIM40986.1"/>
    </source>
</evidence>
<evidence type="ECO:0000313" key="3">
    <source>
        <dbReference type="Proteomes" id="UP000053424"/>
    </source>
</evidence>
<proteinExistence type="predicted"/>
<keyword evidence="3" id="KW-1185">Reference proteome</keyword>
<reference evidence="2 3" key="1">
    <citation type="submission" date="2014-04" db="EMBL/GenBank/DDBJ databases">
        <authorList>
            <consortium name="DOE Joint Genome Institute"/>
            <person name="Kuo A."/>
            <person name="Gay G."/>
            <person name="Dore J."/>
            <person name="Kohler A."/>
            <person name="Nagy L.G."/>
            <person name="Floudas D."/>
            <person name="Copeland A."/>
            <person name="Barry K.W."/>
            <person name="Cichocki N."/>
            <person name="Veneault-Fourrey C."/>
            <person name="LaButti K."/>
            <person name="Lindquist E.A."/>
            <person name="Lipzen A."/>
            <person name="Lundell T."/>
            <person name="Morin E."/>
            <person name="Murat C."/>
            <person name="Sun H."/>
            <person name="Tunlid A."/>
            <person name="Henrissat B."/>
            <person name="Grigoriev I.V."/>
            <person name="Hibbett D.S."/>
            <person name="Martin F."/>
            <person name="Nordberg H.P."/>
            <person name="Cantor M.N."/>
            <person name="Hua S.X."/>
        </authorList>
    </citation>
    <scope>NUCLEOTIDE SEQUENCE [LARGE SCALE GENOMIC DNA]</scope>
    <source>
        <strain evidence="3">h7</strain>
    </source>
</reference>
<evidence type="ECO:0008006" key="4">
    <source>
        <dbReference type="Google" id="ProtNLM"/>
    </source>
</evidence>
<dbReference type="Proteomes" id="UP000053424">
    <property type="component" value="Unassembled WGS sequence"/>
</dbReference>
<accession>A0A0C3CBJ9</accession>
<dbReference type="AlphaFoldDB" id="A0A0C3CBJ9"/>
<sequence>MSSSTASQLSRRKPDSSPSKRYTSSEMDVQEARESYPAGRAKRKKHAEQTDDEQGEREEEREIFKRKKPIRTGTFNKPKCERCEKSGRSCEKQKAGVACYECALSRSRCEPQGESGRKPFRRNAPIAPTVKELLAAPLVALETAPQREQSSSPAPEIYRPGLFHILKSAQMNPVRDKHHYHESGDLAFVVGDILFKIHRFQLERCSSSLTDNPLLRSGQQLPKENKPRVLQDKVEEFRALCWALYAPPQETALQYNAPNFKLKLILDLFLISHKYRLDSLQTFATQLLVYHCTPPKTTCRTPELESILRVATRNKALPLIEIIEQALLCRLEDDQTITTAELIKLAEELDMRRFQGKLYYHALVKEQSSPISKIPSSTAYDIPGIDLSEKQSMALFRGYRSLLRYWQNLPGEAREKKLSQLTSCKDHHKCQSEWDSAWSVEAFKNRDPFPPNLDILAALEKIQTSAPEGIVTPAPIVLGGPSNARPWMRPCGQKELSGIIEKLKDTLADHFLGSQFP</sequence>
<dbReference type="OrthoDB" id="3157337at2759"/>
<organism evidence="2 3">
    <name type="scientific">Hebeloma cylindrosporum</name>
    <dbReference type="NCBI Taxonomy" id="76867"/>
    <lineage>
        <taxon>Eukaryota</taxon>
        <taxon>Fungi</taxon>
        <taxon>Dikarya</taxon>
        <taxon>Basidiomycota</taxon>
        <taxon>Agaricomycotina</taxon>
        <taxon>Agaricomycetes</taxon>
        <taxon>Agaricomycetidae</taxon>
        <taxon>Agaricales</taxon>
        <taxon>Agaricineae</taxon>
        <taxon>Hymenogastraceae</taxon>
        <taxon>Hebeloma</taxon>
    </lineage>
</organism>
<evidence type="ECO:0000256" key="1">
    <source>
        <dbReference type="SAM" id="MobiDB-lite"/>
    </source>
</evidence>
<name>A0A0C3CBJ9_HEBCY</name>
<gene>
    <name evidence="2" type="ORF">M413DRAFT_157626</name>
</gene>
<dbReference type="EMBL" id="KN831781">
    <property type="protein sequence ID" value="KIM40986.1"/>
    <property type="molecule type" value="Genomic_DNA"/>
</dbReference>
<dbReference type="HOGENOM" id="CLU_040194_0_0_1"/>
<protein>
    <recommendedName>
        <fullName evidence="4">Zn(2)-C6 fungal-type domain-containing protein</fullName>
    </recommendedName>
</protein>